<evidence type="ECO:0000313" key="3">
    <source>
        <dbReference type="Proteomes" id="UP000305131"/>
    </source>
</evidence>
<dbReference type="GeneID" id="95773096"/>
<feature type="transmembrane region" description="Helical" evidence="1">
    <location>
        <begin position="25"/>
        <end position="47"/>
    </location>
</feature>
<dbReference type="Proteomes" id="UP000305131">
    <property type="component" value="Unassembled WGS sequence"/>
</dbReference>
<dbReference type="RefSeq" id="WP_138398646.1">
    <property type="nucleotide sequence ID" value="NZ_JBAFVI010000001.1"/>
</dbReference>
<dbReference type="OrthoDB" id="7764375at2"/>
<comment type="caution">
    <text evidence="2">The sequence shown here is derived from an EMBL/GenBank/DDBJ whole genome shotgun (WGS) entry which is preliminary data.</text>
</comment>
<feature type="transmembrane region" description="Helical" evidence="1">
    <location>
        <begin position="185"/>
        <end position="207"/>
    </location>
</feature>
<sequence length="213" mass="23096">MNTDDLIDFLSTRVEAVDPRRQDRVVALAVFGSFVAAALVCMLTLGLRPDITEAVRTPGFFLKISFLAAVVAIAFYGLRRAARAGTTRSGTLLFVLVPLGLVWFAAGIELASLSPSRWYEVVMFREWRLCVVAIPLLSAIPLVLLTLVLREAVPTELPYCGALLGLVAGGIGALAYASYCLNDTPVYVGVWYATGIALVTVFGWAMGPRLLRW</sequence>
<feature type="transmembrane region" description="Helical" evidence="1">
    <location>
        <begin position="131"/>
        <end position="149"/>
    </location>
</feature>
<feature type="transmembrane region" description="Helical" evidence="1">
    <location>
        <begin position="59"/>
        <end position="78"/>
    </location>
</feature>
<evidence type="ECO:0000313" key="2">
    <source>
        <dbReference type="EMBL" id="TLX43737.1"/>
    </source>
</evidence>
<dbReference type="InterPro" id="IPR009495">
    <property type="entry name" value="NrsF"/>
</dbReference>
<feature type="transmembrane region" description="Helical" evidence="1">
    <location>
        <begin position="161"/>
        <end position="179"/>
    </location>
</feature>
<gene>
    <name evidence="2" type="ORF">FBQ73_06425</name>
</gene>
<protein>
    <submittedName>
        <fullName evidence="2">DUF1109 domain-containing protein</fullName>
    </submittedName>
</protein>
<feature type="transmembrane region" description="Helical" evidence="1">
    <location>
        <begin position="90"/>
        <end position="111"/>
    </location>
</feature>
<dbReference type="AlphaFoldDB" id="A0A6C1KJC7"/>
<accession>A0A6C1KJC7</accession>
<keyword evidence="1" id="KW-1133">Transmembrane helix</keyword>
<dbReference type="Pfam" id="PF06532">
    <property type="entry name" value="NrsF"/>
    <property type="match status" value="1"/>
</dbReference>
<keyword evidence="1" id="KW-0472">Membrane</keyword>
<evidence type="ECO:0000256" key="1">
    <source>
        <dbReference type="SAM" id="Phobius"/>
    </source>
</evidence>
<reference evidence="2 3" key="1">
    <citation type="submission" date="2019-05" db="EMBL/GenBank/DDBJ databases">
        <authorList>
            <person name="Zhou X."/>
        </authorList>
    </citation>
    <scope>NUCLEOTIDE SEQUENCE [LARGE SCALE GENOMIC DNA]</scope>
    <source>
        <strain evidence="2 3">DSM 432</strain>
    </source>
</reference>
<proteinExistence type="predicted"/>
<organism evidence="2 3">
    <name type="scientific">Xanthobacter autotrophicus</name>
    <dbReference type="NCBI Taxonomy" id="280"/>
    <lineage>
        <taxon>Bacteria</taxon>
        <taxon>Pseudomonadati</taxon>
        <taxon>Pseudomonadota</taxon>
        <taxon>Alphaproteobacteria</taxon>
        <taxon>Hyphomicrobiales</taxon>
        <taxon>Xanthobacteraceae</taxon>
        <taxon>Xanthobacter</taxon>
    </lineage>
</organism>
<name>A0A6C1KJC7_XANAU</name>
<keyword evidence="1" id="KW-0812">Transmembrane</keyword>
<dbReference type="EMBL" id="VAUP01000015">
    <property type="protein sequence ID" value="TLX43737.1"/>
    <property type="molecule type" value="Genomic_DNA"/>
</dbReference>